<accession>F7PPT7</accession>
<name>F7PPT7_9EURY</name>
<evidence type="ECO:0000313" key="3">
    <source>
        <dbReference type="Proteomes" id="UP000003861"/>
    </source>
</evidence>
<protein>
    <submittedName>
        <fullName evidence="2">TraB family protein</fullName>
    </submittedName>
</protein>
<dbReference type="InterPro" id="IPR046345">
    <property type="entry name" value="TraB_PrgY-like"/>
</dbReference>
<dbReference type="AlphaFoldDB" id="F7PPT7"/>
<reference evidence="2 3" key="1">
    <citation type="journal article" date="2011" name="J. Bacteriol.">
        <title>Genome sequence of Halorhabdus tiamatea, the first archaeon isolated from a deep-sea anoxic brine lake.</title>
        <authorList>
            <person name="Antunes A."/>
            <person name="Alam I."/>
            <person name="Bajic V.B."/>
            <person name="Stingl U."/>
        </authorList>
    </citation>
    <scope>NUCLEOTIDE SEQUENCE [LARGE SCALE GENOMIC DNA]</scope>
    <source>
        <strain evidence="2 3">SARL4B</strain>
    </source>
</reference>
<feature type="region of interest" description="Disordered" evidence="1">
    <location>
        <begin position="1"/>
        <end position="40"/>
    </location>
</feature>
<organism evidence="2 3">
    <name type="scientific">Halorhabdus tiamatea SARL4B</name>
    <dbReference type="NCBI Taxonomy" id="1033806"/>
    <lineage>
        <taxon>Archaea</taxon>
        <taxon>Methanobacteriati</taxon>
        <taxon>Methanobacteriota</taxon>
        <taxon>Stenosarchaea group</taxon>
        <taxon>Halobacteria</taxon>
        <taxon>Halobacteriales</taxon>
        <taxon>Haloarculaceae</taxon>
        <taxon>Halorhabdus</taxon>
    </lineage>
</organism>
<sequence>MSRQPDSPRQSDLEEFQSATRTGSTTQDTSCTPAENPAFAGEHESIQPTGVAACDISARVGGIHVLGVLHRRPFTIARLTGAITRYKPDVVAIEACSEAISQYHPDNHDATWPPSDELEAAGYATDRIWDVRLAGIDTQEYEIGDEFAQYDSEIFTELGLIESEDELTPSTYHNLDLATIRRWRELTKQRDPEAFQTVLADRDESMAGYLHALADEDDIETIVAAVGVQHLPGILDRLVTPSQIPSEQIEIPPIADYRLFGKESATQYSHIISW</sequence>
<dbReference type="PANTHER" id="PTHR21530">
    <property type="entry name" value="PHEROMONE SHUTDOWN PROTEIN"/>
    <property type="match status" value="1"/>
</dbReference>
<feature type="compositionally biased region" description="Polar residues" evidence="1">
    <location>
        <begin position="1"/>
        <end position="10"/>
    </location>
</feature>
<dbReference type="RefSeq" id="WP_008524794.1">
    <property type="nucleotide sequence ID" value="NC_021913.1"/>
</dbReference>
<gene>
    <name evidence="2" type="ORF">HLRTI_003268</name>
</gene>
<reference evidence="2 3" key="2">
    <citation type="journal article" date="2013" name="PLoS ONE">
        <title>INDIGO - INtegrated Data Warehouse of MIcrobial GenOmes with Examples from the Red Sea Extremophiles.</title>
        <authorList>
            <person name="Alam I."/>
            <person name="Antunes A."/>
            <person name="Kamau A.A."/>
            <person name="Ba Alawi W."/>
            <person name="Kalkatawi M."/>
            <person name="Stingl U."/>
            <person name="Bajic V.B."/>
        </authorList>
    </citation>
    <scope>NUCLEOTIDE SEQUENCE [LARGE SCALE GENOMIC DNA]</scope>
    <source>
        <strain evidence="2 3">SARL4B</strain>
    </source>
</reference>
<dbReference type="Proteomes" id="UP000003861">
    <property type="component" value="Unassembled WGS sequence"/>
</dbReference>
<dbReference type="OrthoDB" id="346094at2157"/>
<feature type="compositionally biased region" description="Polar residues" evidence="1">
    <location>
        <begin position="17"/>
        <end position="33"/>
    </location>
</feature>
<proteinExistence type="predicted"/>
<evidence type="ECO:0000313" key="2">
    <source>
        <dbReference type="EMBL" id="ERJ04756.1"/>
    </source>
</evidence>
<dbReference type="EMBL" id="AFNT02000058">
    <property type="protein sequence ID" value="ERJ04756.1"/>
    <property type="molecule type" value="Genomic_DNA"/>
</dbReference>
<comment type="caution">
    <text evidence="2">The sequence shown here is derived from an EMBL/GenBank/DDBJ whole genome shotgun (WGS) entry which is preliminary data.</text>
</comment>
<evidence type="ECO:0000256" key="1">
    <source>
        <dbReference type="SAM" id="MobiDB-lite"/>
    </source>
</evidence>
<dbReference type="PANTHER" id="PTHR21530:SF7">
    <property type="entry name" value="TRAB DOMAIN-CONTAINING PROTEIN"/>
    <property type="match status" value="1"/>
</dbReference>
<dbReference type="GeneID" id="23797652"/>